<evidence type="ECO:0000313" key="3">
    <source>
        <dbReference type="EMBL" id="GHC69337.1"/>
    </source>
</evidence>
<dbReference type="RefSeq" id="WP_244636653.1">
    <property type="nucleotide sequence ID" value="NZ_BMZO01000004.1"/>
</dbReference>
<reference evidence="3" key="1">
    <citation type="journal article" date="2014" name="Int. J. Syst. Evol. Microbiol.">
        <title>Complete genome sequence of Corynebacterium casei LMG S-19264T (=DSM 44701T), isolated from a smear-ripened cheese.</title>
        <authorList>
            <consortium name="US DOE Joint Genome Institute (JGI-PGF)"/>
            <person name="Walter F."/>
            <person name="Albersmeier A."/>
            <person name="Kalinowski J."/>
            <person name="Ruckert C."/>
        </authorList>
    </citation>
    <scope>NUCLEOTIDE SEQUENCE</scope>
    <source>
        <strain evidence="3">KCTC 42097</strain>
    </source>
</reference>
<accession>A0A8J3DPK4</accession>
<reference evidence="3" key="2">
    <citation type="submission" date="2020-09" db="EMBL/GenBank/DDBJ databases">
        <authorList>
            <person name="Sun Q."/>
            <person name="Kim S."/>
        </authorList>
    </citation>
    <scope>NUCLEOTIDE SEQUENCE</scope>
    <source>
        <strain evidence="3">KCTC 42097</strain>
    </source>
</reference>
<dbReference type="SUPFAM" id="SSF56563">
    <property type="entry name" value="Major capsid protein gp5"/>
    <property type="match status" value="1"/>
</dbReference>
<keyword evidence="4" id="KW-1185">Reference proteome</keyword>
<proteinExistence type="predicted"/>
<dbReference type="EMBL" id="BMZO01000004">
    <property type="protein sequence ID" value="GHC69337.1"/>
    <property type="molecule type" value="Genomic_DNA"/>
</dbReference>
<comment type="subcellular location">
    <subcellularLocation>
        <location evidence="1">Virion</location>
    </subcellularLocation>
</comment>
<dbReference type="InterPro" id="IPR024455">
    <property type="entry name" value="Phage_capsid"/>
</dbReference>
<dbReference type="Gene3D" id="3.30.2400.10">
    <property type="entry name" value="Major capsid protein gp5"/>
    <property type="match status" value="1"/>
</dbReference>
<dbReference type="NCBIfam" id="TIGR01554">
    <property type="entry name" value="major_cap_HK97"/>
    <property type="match status" value="1"/>
</dbReference>
<feature type="domain" description="Phage capsid-like C-terminal" evidence="2">
    <location>
        <begin position="129"/>
        <end position="414"/>
    </location>
</feature>
<evidence type="ECO:0000313" key="4">
    <source>
        <dbReference type="Proteomes" id="UP000641137"/>
    </source>
</evidence>
<dbReference type="InterPro" id="IPR054612">
    <property type="entry name" value="Phage_capsid-like_C"/>
</dbReference>
<dbReference type="Pfam" id="PF05065">
    <property type="entry name" value="Phage_capsid"/>
    <property type="match status" value="1"/>
</dbReference>
<evidence type="ECO:0000259" key="2">
    <source>
        <dbReference type="Pfam" id="PF05065"/>
    </source>
</evidence>
<evidence type="ECO:0000256" key="1">
    <source>
        <dbReference type="ARBA" id="ARBA00004328"/>
    </source>
</evidence>
<dbReference type="Proteomes" id="UP000641137">
    <property type="component" value="Unassembled WGS sequence"/>
</dbReference>
<comment type="caution">
    <text evidence="3">The sequence shown here is derived from an EMBL/GenBank/DDBJ whole genome shotgun (WGS) entry which is preliminary data.</text>
</comment>
<organism evidence="3 4">
    <name type="scientific">Limoniibacter endophyticus</name>
    <dbReference type="NCBI Taxonomy" id="1565040"/>
    <lineage>
        <taxon>Bacteria</taxon>
        <taxon>Pseudomonadati</taxon>
        <taxon>Pseudomonadota</taxon>
        <taxon>Alphaproteobacteria</taxon>
        <taxon>Hyphomicrobiales</taxon>
        <taxon>Bartonellaceae</taxon>
        <taxon>Limoniibacter</taxon>
    </lineage>
</organism>
<protein>
    <submittedName>
        <fullName evidence="3">Phage capsid protein</fullName>
    </submittedName>
</protein>
<sequence>MQTATTEKAPELKSVETIGQAFSDFMTTFEMFKDANDERLGEIEKRMSADVLTSEKVERISQALDAQKKSLDRLALKNARPALDGGREGADPTRVEHKQAFEAYVRRGDERRLRGIEEKAMSGATGQDGGYLVPEETENAIGARLAKLSPIRSIASVRQVSGAVLKKPFAIGGPAVGWVGETAARPETAAPTLAELQFPTMELYAMPAATASLLDDAVIDLDGWISGEVEQAFAEQEGLAFIMGDGVSQPRGFLDYDQVAETNWSWGKIGTIATGVAGGLPATDPADVLIDTVYALKAGYRQGANWVMNRKAQASLRKMKDGDGNYLWQPPQVAGARASLLGFGVVEAEDMPDMTAGSPAIAFGNFERGYLVVDRVGVRVLRDPYSAKPYVLFYTTKRVGGGVQDFDAIKLLKFEA</sequence>
<dbReference type="Gene3D" id="3.30.2320.10">
    <property type="entry name" value="hypothetical protein PF0899 domain"/>
    <property type="match status" value="1"/>
</dbReference>
<gene>
    <name evidence="3" type="primary">gp36</name>
    <name evidence="3" type="ORF">GCM10010136_15070</name>
</gene>
<name>A0A8J3DPK4_9HYPH</name>
<dbReference type="AlphaFoldDB" id="A0A8J3DPK4"/>